<dbReference type="SUPFAM" id="SSF158997">
    <property type="entry name" value="Trm112p-like"/>
    <property type="match status" value="1"/>
</dbReference>
<dbReference type="HAMAP" id="MF_01187">
    <property type="entry name" value="UPF0434"/>
    <property type="match status" value="1"/>
</dbReference>
<dbReference type="Pfam" id="PF03966">
    <property type="entry name" value="Trm112p"/>
    <property type="match status" value="1"/>
</dbReference>
<proteinExistence type="inferred from homology"/>
<dbReference type="InterPro" id="IPR005651">
    <property type="entry name" value="Trm112-like"/>
</dbReference>
<dbReference type="PANTHER" id="PTHR33505:SF4">
    <property type="entry name" value="PROTEIN PREY, MITOCHONDRIAL"/>
    <property type="match status" value="1"/>
</dbReference>
<dbReference type="Gene3D" id="2.20.25.10">
    <property type="match status" value="1"/>
</dbReference>
<evidence type="ECO:0000313" key="2">
    <source>
        <dbReference type="EMBL" id="HGL18339.1"/>
    </source>
</evidence>
<organism evidence="2">
    <name type="scientific">candidate division WOR-3 bacterium</name>
    <dbReference type="NCBI Taxonomy" id="2052148"/>
    <lineage>
        <taxon>Bacteria</taxon>
        <taxon>Bacteria division WOR-3</taxon>
    </lineage>
</organism>
<sequence>MPIPERLLEFICCPKCKGDLIYDREHDFLICPNCKLKYPIIDDIPVLIIEEGKPIDDSNSFNS</sequence>
<accession>A0A7V3ZZ61</accession>
<evidence type="ECO:0000256" key="1">
    <source>
        <dbReference type="HAMAP-Rule" id="MF_01187"/>
    </source>
</evidence>
<dbReference type="PANTHER" id="PTHR33505">
    <property type="entry name" value="ZGC:162634"/>
    <property type="match status" value="1"/>
</dbReference>
<comment type="caution">
    <text evidence="2">The sequence shown here is derived from an EMBL/GenBank/DDBJ whole genome shotgun (WGS) entry which is preliminary data.</text>
</comment>
<gene>
    <name evidence="2" type="ORF">ENU66_08435</name>
</gene>
<reference evidence="2" key="1">
    <citation type="journal article" date="2020" name="mSystems">
        <title>Genome- and Community-Level Interaction Insights into Carbon Utilization and Element Cycling Functions of Hydrothermarchaeota in Hydrothermal Sediment.</title>
        <authorList>
            <person name="Zhou Z."/>
            <person name="Liu Y."/>
            <person name="Xu W."/>
            <person name="Pan J."/>
            <person name="Luo Z.H."/>
            <person name="Li M."/>
        </authorList>
    </citation>
    <scope>NUCLEOTIDE SEQUENCE [LARGE SCALE GENOMIC DNA]</scope>
    <source>
        <strain evidence="2">SpSt-69</strain>
    </source>
</reference>
<protein>
    <recommendedName>
        <fullName evidence="1">UPF0434 protein ENU66_08435</fullName>
    </recommendedName>
</protein>
<name>A0A7V3ZZ61_UNCW3</name>
<dbReference type="AlphaFoldDB" id="A0A7V3ZZ61"/>
<comment type="similarity">
    <text evidence="1">Belongs to the UPF0434 family.</text>
</comment>
<dbReference type="EMBL" id="DTDJ01000051">
    <property type="protein sequence ID" value="HGL18339.1"/>
    <property type="molecule type" value="Genomic_DNA"/>
</dbReference>
<dbReference type="GO" id="GO:0005829">
    <property type="term" value="C:cytosol"/>
    <property type="evidence" value="ECO:0007669"/>
    <property type="project" value="TreeGrafter"/>
</dbReference>